<dbReference type="RefSeq" id="WP_050724718.1">
    <property type="nucleotide sequence ID" value="NZ_CP012332.1"/>
</dbReference>
<dbReference type="PANTHER" id="PTHR11403">
    <property type="entry name" value="CYTOCHROME C OXIDASE SUBUNIT III"/>
    <property type="match status" value="1"/>
</dbReference>
<feature type="transmembrane region" description="Helical" evidence="7">
    <location>
        <begin position="154"/>
        <end position="174"/>
    </location>
</feature>
<keyword evidence="3 6" id="KW-0812">Transmembrane</keyword>
<dbReference type="PATRIC" id="fig|1391653.3.peg.650"/>
<dbReference type="InterPro" id="IPR013833">
    <property type="entry name" value="Cyt_c_oxidase_su3_a-hlx"/>
</dbReference>
<evidence type="ECO:0000256" key="5">
    <source>
        <dbReference type="ARBA" id="ARBA00023136"/>
    </source>
</evidence>
<dbReference type="PANTHER" id="PTHR11403:SF6">
    <property type="entry name" value="NITRIC OXIDE REDUCTASE SUBUNIT E"/>
    <property type="match status" value="1"/>
</dbReference>
<feature type="transmembrane region" description="Helical" evidence="7">
    <location>
        <begin position="22"/>
        <end position="45"/>
    </location>
</feature>
<dbReference type="InterPro" id="IPR035973">
    <property type="entry name" value="Cyt_c_oxidase_su3-like_sf"/>
</dbReference>
<dbReference type="Gene3D" id="1.20.120.80">
    <property type="entry name" value="Cytochrome c oxidase, subunit III, four-helix bundle"/>
    <property type="match status" value="1"/>
</dbReference>
<dbReference type="Proteomes" id="UP000055590">
    <property type="component" value="Chromosome"/>
</dbReference>
<dbReference type="STRING" id="1391653.AKJ08_0631"/>
<sequence>MYEPPLQHHFEDMEKQEHAAKLGMWIFLGSELLFFNALFALYSFYRTDHPEIFREGIRLNAKWLGTINTAVLVAGSVSVASAHNFLRMGRRNLSIGLTLLTALAGLAYVIIKSVEYGMHFREGIYPGGMGSFFVENPDPAYAAFFTTYFATTGLHLIHVAAGAVLFTWMAWWIHRDRVGPSGAYRLGIAALYWHFVDIIWLFLWPMFYLLGAHG</sequence>
<dbReference type="Pfam" id="PF00510">
    <property type="entry name" value="COX3"/>
    <property type="match status" value="1"/>
</dbReference>
<name>A0A0K1PAW3_9BACT</name>
<comment type="subcellular location">
    <subcellularLocation>
        <location evidence="6">Cell membrane</location>
        <topology evidence="6">Multi-pass membrane protein</topology>
    </subcellularLocation>
    <subcellularLocation>
        <location evidence="1">Membrane</location>
        <topology evidence="1">Multi-pass membrane protein</topology>
    </subcellularLocation>
</comment>
<evidence type="ECO:0000256" key="6">
    <source>
        <dbReference type="RuleBase" id="RU003376"/>
    </source>
</evidence>
<protein>
    <submittedName>
        <fullName evidence="9">Cytochrome c oxidase polypeptide III</fullName>
    </submittedName>
</protein>
<proteinExistence type="inferred from homology"/>
<dbReference type="AlphaFoldDB" id="A0A0K1PAW3"/>
<evidence type="ECO:0000256" key="7">
    <source>
        <dbReference type="SAM" id="Phobius"/>
    </source>
</evidence>
<keyword evidence="4 7" id="KW-1133">Transmembrane helix</keyword>
<feature type="domain" description="Heme-copper oxidase subunit III family profile" evidence="8">
    <location>
        <begin position="1"/>
        <end position="212"/>
    </location>
</feature>
<dbReference type="OrthoDB" id="9810850at2"/>
<reference evidence="9 10" key="1">
    <citation type="submission" date="2015-08" db="EMBL/GenBank/DDBJ databases">
        <authorList>
            <person name="Babu N.S."/>
            <person name="Beckwith C.J."/>
            <person name="Beseler K.G."/>
            <person name="Brison A."/>
            <person name="Carone J.V."/>
            <person name="Caskin T.P."/>
            <person name="Diamond M."/>
            <person name="Durham M.E."/>
            <person name="Foxe J.M."/>
            <person name="Go M."/>
            <person name="Henderson B.A."/>
            <person name="Jones I.B."/>
            <person name="McGettigan J.A."/>
            <person name="Micheletti S.J."/>
            <person name="Nasrallah M.E."/>
            <person name="Ortiz D."/>
            <person name="Piller C.R."/>
            <person name="Privatt S.R."/>
            <person name="Schneider S.L."/>
            <person name="Sharp S."/>
            <person name="Smith T.C."/>
            <person name="Stanton J.D."/>
            <person name="Ullery H.E."/>
            <person name="Wilson R.J."/>
            <person name="Serrano M.G."/>
            <person name="Buck G."/>
            <person name="Lee V."/>
            <person name="Wang Y."/>
            <person name="Carvalho R."/>
            <person name="Voegtly L."/>
            <person name="Shi R."/>
            <person name="Duckworth R."/>
            <person name="Johnson A."/>
            <person name="Loviza R."/>
            <person name="Walstead R."/>
            <person name="Shah Z."/>
            <person name="Kiflezghi M."/>
            <person name="Wade K."/>
            <person name="Ball S.L."/>
            <person name="Bradley K.W."/>
            <person name="Asai D.J."/>
            <person name="Bowman C.A."/>
            <person name="Russell D.A."/>
            <person name="Pope W.H."/>
            <person name="Jacobs-Sera D."/>
            <person name="Hendrix R.W."/>
            <person name="Hatfull G.F."/>
        </authorList>
    </citation>
    <scope>NUCLEOTIDE SEQUENCE [LARGE SCALE GENOMIC DNA]</scope>
    <source>
        <strain evidence="9 10">DSM 27710</strain>
    </source>
</reference>
<dbReference type="GO" id="GO:0004129">
    <property type="term" value="F:cytochrome-c oxidase activity"/>
    <property type="evidence" value="ECO:0007669"/>
    <property type="project" value="InterPro"/>
</dbReference>
<keyword evidence="10" id="KW-1185">Reference proteome</keyword>
<dbReference type="EMBL" id="CP012332">
    <property type="protein sequence ID" value="AKU90244.1"/>
    <property type="molecule type" value="Genomic_DNA"/>
</dbReference>
<evidence type="ECO:0000256" key="3">
    <source>
        <dbReference type="ARBA" id="ARBA00022692"/>
    </source>
</evidence>
<evidence type="ECO:0000313" key="9">
    <source>
        <dbReference type="EMBL" id="AKU90244.1"/>
    </source>
</evidence>
<dbReference type="SUPFAM" id="SSF81452">
    <property type="entry name" value="Cytochrome c oxidase subunit III-like"/>
    <property type="match status" value="1"/>
</dbReference>
<evidence type="ECO:0000256" key="2">
    <source>
        <dbReference type="ARBA" id="ARBA00010581"/>
    </source>
</evidence>
<dbReference type="GO" id="GO:0019646">
    <property type="term" value="P:aerobic electron transport chain"/>
    <property type="evidence" value="ECO:0007669"/>
    <property type="project" value="InterPro"/>
</dbReference>
<feature type="transmembrane region" description="Helical" evidence="7">
    <location>
        <begin position="65"/>
        <end position="86"/>
    </location>
</feature>
<evidence type="ECO:0000256" key="1">
    <source>
        <dbReference type="ARBA" id="ARBA00004141"/>
    </source>
</evidence>
<comment type="similarity">
    <text evidence="2 6">Belongs to the cytochrome c oxidase subunit 3 family.</text>
</comment>
<dbReference type="GO" id="GO:0005886">
    <property type="term" value="C:plasma membrane"/>
    <property type="evidence" value="ECO:0007669"/>
    <property type="project" value="UniProtKB-SubCell"/>
</dbReference>
<keyword evidence="5 7" id="KW-0472">Membrane</keyword>
<evidence type="ECO:0000256" key="4">
    <source>
        <dbReference type="ARBA" id="ARBA00022989"/>
    </source>
</evidence>
<feature type="transmembrane region" description="Helical" evidence="7">
    <location>
        <begin position="93"/>
        <end position="111"/>
    </location>
</feature>
<dbReference type="InterPro" id="IPR000298">
    <property type="entry name" value="Cyt_c_oxidase-like_su3"/>
</dbReference>
<feature type="transmembrane region" description="Helical" evidence="7">
    <location>
        <begin position="186"/>
        <end position="210"/>
    </location>
</feature>
<dbReference type="InterPro" id="IPR024791">
    <property type="entry name" value="Cyt_c/ubiquinol_Oxase_su3"/>
</dbReference>
<dbReference type="KEGG" id="vin:AKJ08_0631"/>
<accession>A0A0K1PAW3</accession>
<evidence type="ECO:0000259" key="8">
    <source>
        <dbReference type="PROSITE" id="PS50253"/>
    </source>
</evidence>
<organism evidence="9 10">
    <name type="scientific">Vulgatibacter incomptus</name>
    <dbReference type="NCBI Taxonomy" id="1391653"/>
    <lineage>
        <taxon>Bacteria</taxon>
        <taxon>Pseudomonadati</taxon>
        <taxon>Myxococcota</taxon>
        <taxon>Myxococcia</taxon>
        <taxon>Myxococcales</taxon>
        <taxon>Cystobacterineae</taxon>
        <taxon>Vulgatibacteraceae</taxon>
        <taxon>Vulgatibacter</taxon>
    </lineage>
</organism>
<evidence type="ECO:0000313" key="10">
    <source>
        <dbReference type="Proteomes" id="UP000055590"/>
    </source>
</evidence>
<dbReference type="PROSITE" id="PS50253">
    <property type="entry name" value="COX3"/>
    <property type="match status" value="1"/>
</dbReference>
<gene>
    <name evidence="9" type="ORF">AKJ08_0631</name>
</gene>